<evidence type="ECO:0000256" key="3">
    <source>
        <dbReference type="ARBA" id="ARBA00006206"/>
    </source>
</evidence>
<dbReference type="Gene3D" id="2.70.98.10">
    <property type="match status" value="1"/>
</dbReference>
<evidence type="ECO:0000256" key="2">
    <source>
        <dbReference type="ARBA" id="ARBA00005028"/>
    </source>
</evidence>
<keyword evidence="6 8" id="KW-0413">Isomerase</keyword>
<gene>
    <name evidence="12" type="ORF">JKP34_09615</name>
</gene>
<organism evidence="12 13">
    <name type="scientific">Marivirga atlantica</name>
    <dbReference type="NCBI Taxonomy" id="1548457"/>
    <lineage>
        <taxon>Bacteria</taxon>
        <taxon>Pseudomonadati</taxon>
        <taxon>Bacteroidota</taxon>
        <taxon>Cytophagia</taxon>
        <taxon>Cytophagales</taxon>
        <taxon>Marivirgaceae</taxon>
        <taxon>Marivirga</taxon>
    </lineage>
</organism>
<evidence type="ECO:0000256" key="10">
    <source>
        <dbReference type="PIRSR" id="PIRSR005096-2"/>
    </source>
</evidence>
<dbReference type="PANTHER" id="PTHR10091">
    <property type="entry name" value="ALDOSE-1-EPIMERASE"/>
    <property type="match status" value="1"/>
</dbReference>
<dbReference type="InterPro" id="IPR008183">
    <property type="entry name" value="Aldose_1/G6P_1-epimerase"/>
</dbReference>
<evidence type="ECO:0000256" key="7">
    <source>
        <dbReference type="ARBA" id="ARBA00023277"/>
    </source>
</evidence>
<protein>
    <recommendedName>
        <fullName evidence="8">Aldose 1-epimerase</fullName>
        <ecNumber evidence="8">5.1.3.3</ecNumber>
    </recommendedName>
</protein>
<evidence type="ECO:0000313" key="13">
    <source>
        <dbReference type="Proteomes" id="UP000642920"/>
    </source>
</evidence>
<dbReference type="PANTHER" id="PTHR10091:SF0">
    <property type="entry name" value="GALACTOSE MUTAROTASE"/>
    <property type="match status" value="1"/>
</dbReference>
<dbReference type="InterPro" id="IPR014718">
    <property type="entry name" value="GH-type_carb-bd"/>
</dbReference>
<comment type="subunit">
    <text evidence="4">Monomer.</text>
</comment>
<evidence type="ECO:0000256" key="5">
    <source>
        <dbReference type="ARBA" id="ARBA00022837"/>
    </source>
</evidence>
<keyword evidence="7 8" id="KW-0119">Carbohydrate metabolism</keyword>
<accession>A0A937AL19</accession>
<feature type="binding site" evidence="11">
    <location>
        <begin position="94"/>
        <end position="95"/>
    </location>
    <ligand>
        <name>beta-D-galactose</name>
        <dbReference type="ChEBI" id="CHEBI:27667"/>
    </ligand>
</feature>
<dbReference type="GO" id="GO:0004034">
    <property type="term" value="F:aldose 1-epimerase activity"/>
    <property type="evidence" value="ECO:0007669"/>
    <property type="project" value="UniProtKB-EC"/>
</dbReference>
<dbReference type="Proteomes" id="UP000642920">
    <property type="component" value="Unassembled WGS sequence"/>
</dbReference>
<sequence>MTSTTTHNLTNTQLRPTFKEAVIGKHLGKEIKRLEVIFGNGLRSSLLNYGGILEFIEVPDKDMKATNVLLGLPNVKDYMLDDTYMGAIVGRYANRINNGAFEINGKRFQLDLNEKPNHLHGGAYGFNKAVWDIDNIETLKDEVKISLYHFSKAGESGYPGNLKVWAYFTFYKNKINILMEAETDQDTPVNLTHHGYFNLNGSENTSIENHNLMINADSFLPVNTSMIPTAEFRSVKNSVFDYTDFRKIGEQLKGEHEQLDICAGFDHCFNLNTKKKPAAVLNSPLTGIQMSIETDQEGLQFYTACKNEAQPNMFNAVCLEPQYFPNGPNLKGAEKAILKPGKKYKFNTSYTFSIA</sequence>
<dbReference type="InterPro" id="IPR047215">
    <property type="entry name" value="Galactose_mutarotase-like"/>
</dbReference>
<dbReference type="Pfam" id="PF01263">
    <property type="entry name" value="Aldose_epim"/>
    <property type="match status" value="1"/>
</dbReference>
<evidence type="ECO:0000256" key="11">
    <source>
        <dbReference type="PIRSR" id="PIRSR005096-3"/>
    </source>
</evidence>
<name>A0A937AL19_9BACT</name>
<feature type="binding site" evidence="11">
    <location>
        <begin position="194"/>
        <end position="196"/>
    </location>
    <ligand>
        <name>beta-D-galactose</name>
        <dbReference type="ChEBI" id="CHEBI:27667"/>
    </ligand>
</feature>
<dbReference type="GO" id="GO:0006006">
    <property type="term" value="P:glucose metabolic process"/>
    <property type="evidence" value="ECO:0007669"/>
    <property type="project" value="TreeGrafter"/>
</dbReference>
<comment type="cofactor">
    <cofactor evidence="1">
        <name>Ca(2+)</name>
        <dbReference type="ChEBI" id="CHEBI:29108"/>
    </cofactor>
</comment>
<evidence type="ECO:0000256" key="4">
    <source>
        <dbReference type="ARBA" id="ARBA00011245"/>
    </source>
</evidence>
<dbReference type="GO" id="GO:0005737">
    <property type="term" value="C:cytoplasm"/>
    <property type="evidence" value="ECO:0007669"/>
    <property type="project" value="TreeGrafter"/>
</dbReference>
<evidence type="ECO:0000256" key="8">
    <source>
        <dbReference type="PIRNR" id="PIRNR005096"/>
    </source>
</evidence>
<proteinExistence type="inferred from homology"/>
<dbReference type="SUPFAM" id="SSF74650">
    <property type="entry name" value="Galactose mutarotase-like"/>
    <property type="match status" value="1"/>
</dbReference>
<comment type="catalytic activity">
    <reaction evidence="8">
        <text>alpha-D-glucose = beta-D-glucose</text>
        <dbReference type="Rhea" id="RHEA:10264"/>
        <dbReference type="ChEBI" id="CHEBI:15903"/>
        <dbReference type="ChEBI" id="CHEBI:17925"/>
        <dbReference type="EC" id="5.1.3.3"/>
    </reaction>
</comment>
<evidence type="ECO:0000256" key="6">
    <source>
        <dbReference type="ARBA" id="ARBA00023235"/>
    </source>
</evidence>
<dbReference type="NCBIfam" id="NF008277">
    <property type="entry name" value="PRK11055.1"/>
    <property type="match status" value="1"/>
</dbReference>
<dbReference type="EC" id="5.1.3.3" evidence="8"/>
<comment type="similarity">
    <text evidence="3 8">Belongs to the aldose epimerase family.</text>
</comment>
<comment type="caution">
    <text evidence="12">The sequence shown here is derived from an EMBL/GenBank/DDBJ whole genome shotgun (WGS) entry which is preliminary data.</text>
</comment>
<comment type="pathway">
    <text evidence="2 8">Carbohydrate metabolism; hexose metabolism.</text>
</comment>
<dbReference type="InterPro" id="IPR015443">
    <property type="entry name" value="Aldose_1-epimerase"/>
</dbReference>
<keyword evidence="5" id="KW-0106">Calcium</keyword>
<dbReference type="CDD" id="cd09019">
    <property type="entry name" value="galactose_mutarotase_like"/>
    <property type="match status" value="1"/>
</dbReference>
<dbReference type="AlphaFoldDB" id="A0A937AL19"/>
<evidence type="ECO:0000256" key="1">
    <source>
        <dbReference type="ARBA" id="ARBA00001913"/>
    </source>
</evidence>
<feature type="binding site" evidence="10">
    <location>
        <position position="266"/>
    </location>
    <ligand>
        <name>beta-D-galactose</name>
        <dbReference type="ChEBI" id="CHEBI:27667"/>
    </ligand>
</feature>
<feature type="active site" description="Proton acceptor" evidence="9">
    <location>
        <position position="320"/>
    </location>
</feature>
<evidence type="ECO:0000313" key="12">
    <source>
        <dbReference type="EMBL" id="MBL0765508.1"/>
    </source>
</evidence>
<dbReference type="GO" id="GO:0033499">
    <property type="term" value="P:galactose catabolic process via UDP-galactose, Leloir pathway"/>
    <property type="evidence" value="ECO:0007669"/>
    <property type="project" value="TreeGrafter"/>
</dbReference>
<keyword evidence="13" id="KW-1185">Reference proteome</keyword>
<dbReference type="EMBL" id="JAERQG010000002">
    <property type="protein sequence ID" value="MBL0765508.1"/>
    <property type="molecule type" value="Genomic_DNA"/>
</dbReference>
<dbReference type="RefSeq" id="WP_201920272.1">
    <property type="nucleotide sequence ID" value="NZ_JAERQG010000002.1"/>
</dbReference>
<feature type="active site" description="Proton donor" evidence="9">
    <location>
        <position position="194"/>
    </location>
</feature>
<dbReference type="GO" id="GO:0030246">
    <property type="term" value="F:carbohydrate binding"/>
    <property type="evidence" value="ECO:0007669"/>
    <property type="project" value="InterPro"/>
</dbReference>
<reference evidence="12" key="1">
    <citation type="submission" date="2021-01" db="EMBL/GenBank/DDBJ databases">
        <title>Marivirga sp. nov., isolated from intertidal surface sediments.</title>
        <authorList>
            <person name="Zhang M."/>
        </authorList>
    </citation>
    <scope>NUCLEOTIDE SEQUENCE</scope>
    <source>
        <strain evidence="12">SM1354</strain>
    </source>
</reference>
<dbReference type="PIRSF" id="PIRSF005096">
    <property type="entry name" value="GALM"/>
    <property type="match status" value="1"/>
</dbReference>
<dbReference type="InterPro" id="IPR011013">
    <property type="entry name" value="Gal_mutarotase_sf_dom"/>
</dbReference>
<evidence type="ECO:0000256" key="9">
    <source>
        <dbReference type="PIRSR" id="PIRSR005096-1"/>
    </source>
</evidence>